<keyword evidence="4" id="KW-0808">Transferase</keyword>
<dbReference type="SUPFAM" id="SSF55874">
    <property type="entry name" value="ATPase domain of HSP90 chaperone/DNA topoisomerase II/histidine kinase"/>
    <property type="match status" value="1"/>
</dbReference>
<protein>
    <recommendedName>
        <fullName evidence="2">histidine kinase</fullName>
        <ecNumber evidence="2">2.7.13.3</ecNumber>
    </recommendedName>
</protein>
<sequence>MQHNKRRSLRARMITLVLFPSTVLLALWAAFTALLVGDIGELRTTATFTEQVGVPVEETIGALQRERRATMDAAWGTERTALYLTYSRQQTDEAVDALSRSLDAFDVQDLPEQALAFRAAVNRVDTLRARVDASSPTEIDLEETSAVYDEVIEQGLRVWDGQVERADPAQAPHLRSLTSLMRTRELLNQQDTVLAHAVATNSFPVQAHAQFAAAAGAQHYTWERVVVEMSEEDSQDYIELESYTELQRIYQLQESIISMPVRGGATVPVNATAWQGAAEAVDARMRDVEQGQIDLVIAFSRSQSAELRTSVLLVSVPALVAALVSSAVAVGATQRLGRRLQDLRTATLEHARVRLPEVTARLRAGGSVDVDAEVPRLRVESNDEVGQVAEAFNDAQRAAVAAAVEEAQVRAGVRNMFRNIARRTQALVHRQLGLLDALERAETDPKVLESLFRIDHFSTQMRRNAENLMLLSGDAPVRRGLAPVRLHEAVRAAASEIEDYVRVRVLAVPGVALRGEVGADTVRLLAELLENATSFSPPGTEVTVHGRNGEAGGCVLEVRDRGLGMTREQVEAANALLRDPPRFDLARMREDSQLGLFVVATIAARHGLEVTLSAGPEHGTCAVVTVPADALADRDTGAEGPEPTGDPKAAPARESARPQRLVLAGGSPAAPGGAGERAARESGTQTPRGAADQDTGDTYKGLPRRRRKGVRPSPAPAPAAPGESGGREAAAERSLTEIRSMMSAFQSGSLRGRAQPPDGDGDGVRGARPGESSEG</sequence>
<keyword evidence="5" id="KW-0418">Kinase</keyword>
<evidence type="ECO:0000256" key="1">
    <source>
        <dbReference type="ARBA" id="ARBA00000085"/>
    </source>
</evidence>
<dbReference type="InterPro" id="IPR003594">
    <property type="entry name" value="HATPase_dom"/>
</dbReference>
<dbReference type="Proteomes" id="UP000678016">
    <property type="component" value="Chromosome"/>
</dbReference>
<feature type="compositionally biased region" description="Basic and acidic residues" evidence="6">
    <location>
        <begin position="725"/>
        <end position="736"/>
    </location>
</feature>
<accession>A0ABX8BWW6</accession>
<name>A0ABX8BWW6_9ACTN</name>
<evidence type="ECO:0000313" key="9">
    <source>
        <dbReference type="Proteomes" id="UP000678016"/>
    </source>
</evidence>
<dbReference type="InterPro" id="IPR013587">
    <property type="entry name" value="Nitrate/nitrite_sensing"/>
</dbReference>
<keyword evidence="9" id="KW-1185">Reference proteome</keyword>
<feature type="region of interest" description="Disordered" evidence="6">
    <location>
        <begin position="633"/>
        <end position="775"/>
    </location>
</feature>
<dbReference type="RefSeq" id="WP_212639731.1">
    <property type="nucleotide sequence ID" value="NZ_CP074132.1"/>
</dbReference>
<evidence type="ECO:0000256" key="4">
    <source>
        <dbReference type="ARBA" id="ARBA00022679"/>
    </source>
</evidence>
<feature type="domain" description="Histidine kinase/HSP90-like ATPase" evidence="7">
    <location>
        <begin position="519"/>
        <end position="630"/>
    </location>
</feature>
<gene>
    <name evidence="8" type="ORF">KGD83_14540</name>
</gene>
<dbReference type="SMART" id="SM00387">
    <property type="entry name" value="HATPase_c"/>
    <property type="match status" value="1"/>
</dbReference>
<evidence type="ECO:0000256" key="2">
    <source>
        <dbReference type="ARBA" id="ARBA00012438"/>
    </source>
</evidence>
<dbReference type="PANTHER" id="PTHR45436">
    <property type="entry name" value="SENSOR HISTIDINE KINASE YKOH"/>
    <property type="match status" value="1"/>
</dbReference>
<dbReference type="Gene3D" id="3.30.565.10">
    <property type="entry name" value="Histidine kinase-like ATPase, C-terminal domain"/>
    <property type="match status" value="1"/>
</dbReference>
<keyword evidence="3" id="KW-0597">Phosphoprotein</keyword>
<reference evidence="9" key="1">
    <citation type="submission" date="2021-05" db="EMBL/GenBank/DDBJ databases">
        <title>Direct Submission.</title>
        <authorList>
            <person name="Li K."/>
            <person name="Gao J."/>
        </authorList>
    </citation>
    <scope>NUCLEOTIDE SEQUENCE [LARGE SCALE GENOMIC DNA]</scope>
    <source>
        <strain evidence="9">HDS12</strain>
    </source>
</reference>
<dbReference type="InterPro" id="IPR050428">
    <property type="entry name" value="TCS_sensor_his_kinase"/>
</dbReference>
<dbReference type="Pfam" id="PF08376">
    <property type="entry name" value="NIT"/>
    <property type="match status" value="1"/>
</dbReference>
<organism evidence="8 9">
    <name type="scientific">Nocardiopsis akebiae</name>
    <dbReference type="NCBI Taxonomy" id="2831968"/>
    <lineage>
        <taxon>Bacteria</taxon>
        <taxon>Bacillati</taxon>
        <taxon>Actinomycetota</taxon>
        <taxon>Actinomycetes</taxon>
        <taxon>Streptosporangiales</taxon>
        <taxon>Nocardiopsidaceae</taxon>
        <taxon>Nocardiopsis</taxon>
    </lineage>
</organism>
<evidence type="ECO:0000313" key="8">
    <source>
        <dbReference type="EMBL" id="QUX26626.1"/>
    </source>
</evidence>
<dbReference type="EMBL" id="CP074132">
    <property type="protein sequence ID" value="QUX26626.1"/>
    <property type="molecule type" value="Genomic_DNA"/>
</dbReference>
<dbReference type="PANTHER" id="PTHR45436:SF5">
    <property type="entry name" value="SENSOR HISTIDINE KINASE TRCS"/>
    <property type="match status" value="1"/>
</dbReference>
<evidence type="ECO:0000256" key="6">
    <source>
        <dbReference type="SAM" id="MobiDB-lite"/>
    </source>
</evidence>
<dbReference type="InterPro" id="IPR036890">
    <property type="entry name" value="HATPase_C_sf"/>
</dbReference>
<dbReference type="Gene3D" id="6.10.340.10">
    <property type="match status" value="1"/>
</dbReference>
<evidence type="ECO:0000256" key="3">
    <source>
        <dbReference type="ARBA" id="ARBA00022553"/>
    </source>
</evidence>
<dbReference type="EC" id="2.7.13.3" evidence="2"/>
<evidence type="ECO:0000256" key="5">
    <source>
        <dbReference type="ARBA" id="ARBA00022777"/>
    </source>
</evidence>
<proteinExistence type="predicted"/>
<dbReference type="Pfam" id="PF02518">
    <property type="entry name" value="HATPase_c"/>
    <property type="match status" value="1"/>
</dbReference>
<comment type="catalytic activity">
    <reaction evidence="1">
        <text>ATP + protein L-histidine = ADP + protein N-phospho-L-histidine.</text>
        <dbReference type="EC" id="2.7.13.3"/>
    </reaction>
</comment>
<evidence type="ECO:0000259" key="7">
    <source>
        <dbReference type="SMART" id="SM00387"/>
    </source>
</evidence>